<accession>A0A2T5VGL4</accession>
<dbReference type="RefSeq" id="WP_107988400.1">
    <property type="nucleotide sequence ID" value="NZ_QAYG01000001.1"/>
</dbReference>
<dbReference type="InterPro" id="IPR036291">
    <property type="entry name" value="NAD(P)-bd_dom_sf"/>
</dbReference>
<dbReference type="AlphaFoldDB" id="A0A2T5VGL4"/>
<evidence type="ECO:0000313" key="5">
    <source>
        <dbReference type="Proteomes" id="UP000244081"/>
    </source>
</evidence>
<keyword evidence="5" id="KW-1185">Reference proteome</keyword>
<dbReference type="CDD" id="cd12164">
    <property type="entry name" value="GDH_like_2"/>
    <property type="match status" value="1"/>
</dbReference>
<dbReference type="PANTHER" id="PTHR43333:SF1">
    <property type="entry name" value="D-ISOMER SPECIFIC 2-HYDROXYACID DEHYDROGENASE NAD-BINDING DOMAIN-CONTAINING PROTEIN"/>
    <property type="match status" value="1"/>
</dbReference>
<protein>
    <submittedName>
        <fullName evidence="4">Glyoxylate/hydroxypyruvate reductase A</fullName>
    </submittedName>
</protein>
<reference evidence="4 5" key="1">
    <citation type="submission" date="2018-04" db="EMBL/GenBank/DDBJ databases">
        <title>Genomic Encyclopedia of Archaeal and Bacterial Type Strains, Phase II (KMG-II): from individual species to whole genera.</title>
        <authorList>
            <person name="Goeker M."/>
        </authorList>
    </citation>
    <scope>NUCLEOTIDE SEQUENCE [LARGE SCALE GENOMIC DNA]</scope>
    <source>
        <strain evidence="4 5">DSM 23382</strain>
    </source>
</reference>
<dbReference type="EMBL" id="QAYG01000001">
    <property type="protein sequence ID" value="PTW62901.1"/>
    <property type="molecule type" value="Genomic_DNA"/>
</dbReference>
<dbReference type="SUPFAM" id="SSF51735">
    <property type="entry name" value="NAD(P)-binding Rossmann-fold domains"/>
    <property type="match status" value="1"/>
</dbReference>
<evidence type="ECO:0000256" key="1">
    <source>
        <dbReference type="ARBA" id="ARBA00023002"/>
    </source>
</evidence>
<evidence type="ECO:0000259" key="3">
    <source>
        <dbReference type="Pfam" id="PF02826"/>
    </source>
</evidence>
<dbReference type="PANTHER" id="PTHR43333">
    <property type="entry name" value="2-HACID_DH_C DOMAIN-CONTAINING PROTEIN"/>
    <property type="match status" value="1"/>
</dbReference>
<dbReference type="GO" id="GO:0016491">
    <property type="term" value="F:oxidoreductase activity"/>
    <property type="evidence" value="ECO:0007669"/>
    <property type="project" value="UniProtKB-KW"/>
</dbReference>
<evidence type="ECO:0000313" key="4">
    <source>
        <dbReference type="EMBL" id="PTW62901.1"/>
    </source>
</evidence>
<dbReference type="InterPro" id="IPR006140">
    <property type="entry name" value="D-isomer_DH_NAD-bd"/>
</dbReference>
<sequence>MALLFLSTAERAAVWRSVFADAGEEMLVGEEAVSDPSRITHVACWQPPGDLARYRNLKVVLSIGAGVDQIPRLPDGVALARTIAPGIEDMVRAWVVMATLMLHRDMPRYLEQSRHGLWQAHPARPAGMRRVGIMGMGRIGRLAAQSLAQLGFPVAGWSRSGTPVDSVDVYDEAGLGDFLARSDILVCLLPLTDETRGLLDAKLFAQLPKGACLVHAGRAAHLDMAALRMGLTSGRLCTAMLDVADPEPLPADHWAWRKPNLIVTPHVASHTDPHEGARHALEVVRASRAGDPIPGLVDQSRGY</sequence>
<dbReference type="GO" id="GO:0051287">
    <property type="term" value="F:NAD binding"/>
    <property type="evidence" value="ECO:0007669"/>
    <property type="project" value="InterPro"/>
</dbReference>
<keyword evidence="2" id="KW-0520">NAD</keyword>
<organism evidence="4 5">
    <name type="scientific">Breoghania corrubedonensis</name>
    <dbReference type="NCBI Taxonomy" id="665038"/>
    <lineage>
        <taxon>Bacteria</taxon>
        <taxon>Pseudomonadati</taxon>
        <taxon>Pseudomonadota</taxon>
        <taxon>Alphaproteobacteria</taxon>
        <taxon>Hyphomicrobiales</taxon>
        <taxon>Stappiaceae</taxon>
        <taxon>Breoghania</taxon>
    </lineage>
</organism>
<dbReference type="Gene3D" id="3.40.50.720">
    <property type="entry name" value="NAD(P)-binding Rossmann-like Domain"/>
    <property type="match status" value="2"/>
</dbReference>
<gene>
    <name evidence="4" type="ORF">C8N35_101950</name>
</gene>
<dbReference type="Pfam" id="PF02826">
    <property type="entry name" value="2-Hacid_dh_C"/>
    <property type="match status" value="1"/>
</dbReference>
<keyword evidence="4" id="KW-0670">Pyruvate</keyword>
<dbReference type="OrthoDB" id="9787219at2"/>
<keyword evidence="1" id="KW-0560">Oxidoreductase</keyword>
<evidence type="ECO:0000256" key="2">
    <source>
        <dbReference type="ARBA" id="ARBA00023027"/>
    </source>
</evidence>
<feature type="domain" description="D-isomer specific 2-hydroxyacid dehydrogenase NAD-binding" evidence="3">
    <location>
        <begin position="97"/>
        <end position="268"/>
    </location>
</feature>
<comment type="caution">
    <text evidence="4">The sequence shown here is derived from an EMBL/GenBank/DDBJ whole genome shotgun (WGS) entry which is preliminary data.</text>
</comment>
<proteinExistence type="predicted"/>
<name>A0A2T5VGL4_9HYPH</name>
<dbReference type="Proteomes" id="UP000244081">
    <property type="component" value="Unassembled WGS sequence"/>
</dbReference>